<evidence type="ECO:0000313" key="1">
    <source>
        <dbReference type="EMBL" id="KON75067.1"/>
    </source>
</evidence>
<protein>
    <submittedName>
        <fullName evidence="1">Uncharacterized protein</fullName>
    </submittedName>
</protein>
<dbReference type="EMBL" id="ATNL01000006">
    <property type="protein sequence ID" value="KON75067.1"/>
    <property type="molecule type" value="Genomic_DNA"/>
</dbReference>
<reference evidence="1 2" key="1">
    <citation type="journal article" date="2015" name="Sci. Rep.">
        <title>Functional and structural properties of a novel cellulosome-like multienzyme complex: efficient glycoside hydrolysis of water-insoluble 7-xylosyl-10-deacetylpaclitaxel.</title>
        <authorList>
            <person name="Dou T.Y."/>
            <person name="Luan H.W."/>
            <person name="Ge G.B."/>
            <person name="Dong M.M."/>
            <person name="Zou H.F."/>
            <person name="He Y.Q."/>
            <person name="Cui P."/>
            <person name="Wang J.Y."/>
            <person name="Hao D.C."/>
            <person name="Yang S.L."/>
            <person name="Yang L."/>
        </authorList>
    </citation>
    <scope>NUCLEOTIDE SEQUENCE [LARGE SCALE GENOMIC DNA]</scope>
    <source>
        <strain evidence="1 2">F16</strain>
    </source>
</reference>
<comment type="caution">
    <text evidence="1">The sequence shown here is derived from an EMBL/GenBank/DDBJ whole genome shotgun (WGS) entry which is preliminary data.</text>
</comment>
<dbReference type="RefSeq" id="WP_260665568.1">
    <property type="nucleotide sequence ID" value="NZ_KQ435288.1"/>
</dbReference>
<sequence>MVEFVLHECLGLETFGADLAAASFGTLTAQCGTDRVVDLTA</sequence>
<dbReference type="AlphaFoldDB" id="A0A0M0FCF8"/>
<keyword evidence="2" id="KW-1185">Reference proteome</keyword>
<gene>
    <name evidence="1" type="ORF">M768_03755</name>
</gene>
<organism evidence="1 2">
    <name type="scientific">Cellulosimicrobium cellulans F16</name>
    <dbReference type="NCBI Taxonomy" id="1350482"/>
    <lineage>
        <taxon>Bacteria</taxon>
        <taxon>Bacillati</taxon>
        <taxon>Actinomycetota</taxon>
        <taxon>Actinomycetes</taxon>
        <taxon>Micrococcales</taxon>
        <taxon>Promicromonosporaceae</taxon>
        <taxon>Cellulosimicrobium</taxon>
    </lineage>
</organism>
<proteinExistence type="predicted"/>
<dbReference type="Proteomes" id="UP000037387">
    <property type="component" value="Unassembled WGS sequence"/>
</dbReference>
<dbReference type="PATRIC" id="fig|1350482.3.peg.736"/>
<name>A0A0M0FCF8_CELCE</name>
<evidence type="ECO:0000313" key="2">
    <source>
        <dbReference type="Proteomes" id="UP000037387"/>
    </source>
</evidence>
<accession>A0A0M0FCF8</accession>